<dbReference type="InterPro" id="IPR013087">
    <property type="entry name" value="Znf_C2H2_type"/>
</dbReference>
<evidence type="ECO:0000313" key="4">
    <source>
        <dbReference type="Proteomes" id="UP000886998"/>
    </source>
</evidence>
<comment type="caution">
    <text evidence="3">The sequence shown here is derived from an EMBL/GenBank/DDBJ whole genome shotgun (WGS) entry which is preliminary data.</text>
</comment>
<dbReference type="PROSITE" id="PS50157">
    <property type="entry name" value="ZINC_FINGER_C2H2_2"/>
    <property type="match status" value="1"/>
</dbReference>
<sequence>MDDKIVLSEYGRHTENDLEKTFVTLEPISKRRRNAFESVRNELRPTACEEILNYSSQSAGNNFNVFMQDKWTETQVSNASRLFTQSSLKWQNNFQDVITNSGHEYNEFSRVNREVQVIEKEDSVNISVVGHCIRTACDCLLGIKSQHNDDNSENFASKFKGTILSELNSFNPQGEPLVLQNERFDVNVSISSESKSESIELKKEVFKFDSINSGFNSPESSMNSNQLTENNNFLPLNGKPLYEKINCKKCLKTFNEKFVFLKHKCVSTGDKFLNGKSKHNVYQEEQQT</sequence>
<keyword evidence="4" id="KW-1185">Reference proteome</keyword>
<reference evidence="3" key="1">
    <citation type="submission" date="2020-08" db="EMBL/GenBank/DDBJ databases">
        <title>Multicomponent nature underlies the extraordinary mechanical properties of spider dragline silk.</title>
        <authorList>
            <person name="Kono N."/>
            <person name="Nakamura H."/>
            <person name="Mori M."/>
            <person name="Yoshida Y."/>
            <person name="Ohtoshi R."/>
            <person name="Malay A.D."/>
            <person name="Moran D.A.P."/>
            <person name="Tomita M."/>
            <person name="Numata K."/>
            <person name="Arakawa K."/>
        </authorList>
    </citation>
    <scope>NUCLEOTIDE SEQUENCE</scope>
</reference>
<dbReference type="EMBL" id="BMAV01004368">
    <property type="protein sequence ID" value="GFY44672.1"/>
    <property type="molecule type" value="Genomic_DNA"/>
</dbReference>
<evidence type="ECO:0000259" key="2">
    <source>
        <dbReference type="PROSITE" id="PS50157"/>
    </source>
</evidence>
<evidence type="ECO:0000256" key="1">
    <source>
        <dbReference type="PROSITE-ProRule" id="PRU00042"/>
    </source>
</evidence>
<evidence type="ECO:0000313" key="3">
    <source>
        <dbReference type="EMBL" id="GFY44672.1"/>
    </source>
</evidence>
<dbReference type="GO" id="GO:0008270">
    <property type="term" value="F:zinc ion binding"/>
    <property type="evidence" value="ECO:0007669"/>
    <property type="project" value="UniProtKB-KW"/>
</dbReference>
<keyword evidence="1" id="KW-0862">Zinc</keyword>
<protein>
    <submittedName>
        <fullName evidence="3">Zinc finger protein 16</fullName>
    </submittedName>
</protein>
<keyword evidence="1" id="KW-0479">Metal-binding</keyword>
<organism evidence="3 4">
    <name type="scientific">Trichonephila inaurata madagascariensis</name>
    <dbReference type="NCBI Taxonomy" id="2747483"/>
    <lineage>
        <taxon>Eukaryota</taxon>
        <taxon>Metazoa</taxon>
        <taxon>Ecdysozoa</taxon>
        <taxon>Arthropoda</taxon>
        <taxon>Chelicerata</taxon>
        <taxon>Arachnida</taxon>
        <taxon>Araneae</taxon>
        <taxon>Araneomorphae</taxon>
        <taxon>Entelegynae</taxon>
        <taxon>Araneoidea</taxon>
        <taxon>Nephilidae</taxon>
        <taxon>Trichonephila</taxon>
        <taxon>Trichonephila inaurata</taxon>
    </lineage>
</organism>
<dbReference type="Proteomes" id="UP000886998">
    <property type="component" value="Unassembled WGS sequence"/>
</dbReference>
<dbReference type="AlphaFoldDB" id="A0A8X7BW00"/>
<proteinExistence type="predicted"/>
<accession>A0A8X7BW00</accession>
<gene>
    <name evidence="3" type="primary">NCL1_47922</name>
    <name evidence="3" type="ORF">TNIN_277321</name>
</gene>
<name>A0A8X7BW00_9ARAC</name>
<feature type="domain" description="C2H2-type" evidence="2">
    <location>
        <begin position="245"/>
        <end position="272"/>
    </location>
</feature>
<keyword evidence="1" id="KW-0863">Zinc-finger</keyword>